<keyword evidence="10" id="KW-0539">Nucleus</keyword>
<dbReference type="Pfam" id="PF13912">
    <property type="entry name" value="zf-C2H2_6"/>
    <property type="match status" value="1"/>
</dbReference>
<organism evidence="13 14">
    <name type="scientific">Neolamprologus brichardi</name>
    <name type="common">Fairy cichlid</name>
    <name type="synonym">Lamprologus brichardi</name>
    <dbReference type="NCBI Taxonomy" id="32507"/>
    <lineage>
        <taxon>Eukaryota</taxon>
        <taxon>Metazoa</taxon>
        <taxon>Chordata</taxon>
        <taxon>Craniata</taxon>
        <taxon>Vertebrata</taxon>
        <taxon>Euteleostomi</taxon>
        <taxon>Actinopterygii</taxon>
        <taxon>Neopterygii</taxon>
        <taxon>Teleostei</taxon>
        <taxon>Neoteleostei</taxon>
        <taxon>Acanthomorphata</taxon>
        <taxon>Ovalentaria</taxon>
        <taxon>Cichlomorphae</taxon>
        <taxon>Cichliformes</taxon>
        <taxon>Cichlidae</taxon>
        <taxon>African cichlids</taxon>
        <taxon>Pseudocrenilabrinae</taxon>
        <taxon>Lamprologini</taxon>
        <taxon>Neolamprologus</taxon>
    </lineage>
</organism>
<dbReference type="GO" id="GO:0008270">
    <property type="term" value="F:zinc ion binding"/>
    <property type="evidence" value="ECO:0007669"/>
    <property type="project" value="UniProtKB-KW"/>
</dbReference>
<protein>
    <recommendedName>
        <fullName evidence="12">C2H2-type domain-containing protein</fullName>
    </recommendedName>
</protein>
<feature type="domain" description="C2H2-type" evidence="12">
    <location>
        <begin position="59"/>
        <end position="86"/>
    </location>
</feature>
<feature type="domain" description="C2H2-type" evidence="12">
    <location>
        <begin position="115"/>
        <end position="137"/>
    </location>
</feature>
<feature type="domain" description="C2H2-type" evidence="12">
    <location>
        <begin position="87"/>
        <end position="114"/>
    </location>
</feature>
<dbReference type="FunFam" id="3.30.160.60:FF:002737">
    <property type="entry name" value="AGAP008430-PA"/>
    <property type="match status" value="1"/>
</dbReference>
<keyword evidence="7" id="KW-0805">Transcription regulation</keyword>
<comment type="subcellular location">
    <subcellularLocation>
        <location evidence="1">Nucleus</location>
    </subcellularLocation>
</comment>
<evidence type="ECO:0000256" key="6">
    <source>
        <dbReference type="ARBA" id="ARBA00022833"/>
    </source>
</evidence>
<feature type="domain" description="C2H2-type" evidence="12">
    <location>
        <begin position="142"/>
        <end position="169"/>
    </location>
</feature>
<reference evidence="13" key="2">
    <citation type="submission" date="2025-09" db="UniProtKB">
        <authorList>
            <consortium name="Ensembl"/>
        </authorList>
    </citation>
    <scope>IDENTIFICATION</scope>
</reference>
<dbReference type="SMART" id="SM00355">
    <property type="entry name" value="ZnF_C2H2"/>
    <property type="match status" value="5"/>
</dbReference>
<reference evidence="13" key="1">
    <citation type="submission" date="2025-08" db="UniProtKB">
        <authorList>
            <consortium name="Ensembl"/>
        </authorList>
    </citation>
    <scope>IDENTIFICATION</scope>
</reference>
<keyword evidence="9" id="KW-0804">Transcription</keyword>
<evidence type="ECO:0000259" key="12">
    <source>
        <dbReference type="PROSITE" id="PS50157"/>
    </source>
</evidence>
<proteinExistence type="inferred from homology"/>
<name>A0A3Q4HMH5_NEOBR</name>
<evidence type="ECO:0000256" key="4">
    <source>
        <dbReference type="ARBA" id="ARBA00022737"/>
    </source>
</evidence>
<dbReference type="FunFam" id="3.30.160.60:FF:000478">
    <property type="entry name" value="Zinc finger protein 133"/>
    <property type="match status" value="1"/>
</dbReference>
<dbReference type="STRING" id="32507.ENSNBRP00000023261"/>
<dbReference type="InterPro" id="IPR036236">
    <property type="entry name" value="Znf_C2H2_sf"/>
</dbReference>
<evidence type="ECO:0000256" key="5">
    <source>
        <dbReference type="ARBA" id="ARBA00022771"/>
    </source>
</evidence>
<evidence type="ECO:0000256" key="2">
    <source>
        <dbReference type="ARBA" id="ARBA00006991"/>
    </source>
</evidence>
<evidence type="ECO:0000313" key="13">
    <source>
        <dbReference type="Ensembl" id="ENSNBRP00000023261.1"/>
    </source>
</evidence>
<evidence type="ECO:0000256" key="3">
    <source>
        <dbReference type="ARBA" id="ARBA00022723"/>
    </source>
</evidence>
<dbReference type="SUPFAM" id="SSF57667">
    <property type="entry name" value="beta-beta-alpha zinc fingers"/>
    <property type="match status" value="3"/>
</dbReference>
<evidence type="ECO:0000256" key="11">
    <source>
        <dbReference type="PROSITE-ProRule" id="PRU00042"/>
    </source>
</evidence>
<comment type="similarity">
    <text evidence="2">Belongs to the krueppel C2H2-type zinc-finger protein family.</text>
</comment>
<evidence type="ECO:0000256" key="9">
    <source>
        <dbReference type="ARBA" id="ARBA00023163"/>
    </source>
</evidence>
<dbReference type="InterPro" id="IPR050826">
    <property type="entry name" value="Krueppel_C2H2_ZnFinger"/>
</dbReference>
<evidence type="ECO:0000256" key="10">
    <source>
        <dbReference type="ARBA" id="ARBA00023242"/>
    </source>
</evidence>
<evidence type="ECO:0000313" key="14">
    <source>
        <dbReference type="Proteomes" id="UP000261580"/>
    </source>
</evidence>
<dbReference type="PROSITE" id="PS00028">
    <property type="entry name" value="ZINC_FINGER_C2H2_1"/>
    <property type="match status" value="5"/>
</dbReference>
<dbReference type="InterPro" id="IPR013087">
    <property type="entry name" value="Znf_C2H2_type"/>
</dbReference>
<dbReference type="GO" id="GO:0003677">
    <property type="term" value="F:DNA binding"/>
    <property type="evidence" value="ECO:0007669"/>
    <property type="project" value="UniProtKB-KW"/>
</dbReference>
<keyword evidence="5 11" id="KW-0863">Zinc-finger</keyword>
<feature type="domain" description="C2H2-type" evidence="12">
    <location>
        <begin position="170"/>
        <end position="197"/>
    </location>
</feature>
<keyword evidence="4" id="KW-0677">Repeat</keyword>
<dbReference type="PROSITE" id="PS50157">
    <property type="entry name" value="ZINC_FINGER_C2H2_2"/>
    <property type="match status" value="5"/>
</dbReference>
<dbReference type="OMA" id="CHERTHM"/>
<keyword evidence="14" id="KW-1185">Reference proteome</keyword>
<sequence>CLRSKHILVICDSPEGFTMREVQPRSEIQSSFLLQLLYESDTDGSNSQPCHHCGGGKAFRCDICGKTFNWQRSPKIHLRRHTGHKLKYCKECGKGFPTAGQLKTHKRVHTGEKPYKCRYCDKSFSHSANRNCHERTHMEGNYSCDQCDKSLENFSSYSEHKRSHVTNKLFHCYQCAKIFTSLSALCKHQRDHAGLKSLPSLDHGESAETERSSSGFRVRFKTLEIRWRFIRGDLAVLTLNRVPAAY</sequence>
<evidence type="ECO:0000256" key="7">
    <source>
        <dbReference type="ARBA" id="ARBA00023015"/>
    </source>
</evidence>
<dbReference type="AlphaFoldDB" id="A0A3Q4HMH5"/>
<dbReference type="Bgee" id="ENSNBRG00000017800">
    <property type="expression patterns" value="Expressed in testis and 7 other cell types or tissues"/>
</dbReference>
<evidence type="ECO:0000256" key="1">
    <source>
        <dbReference type="ARBA" id="ARBA00004123"/>
    </source>
</evidence>
<dbReference type="GO" id="GO:0005634">
    <property type="term" value="C:nucleus"/>
    <property type="evidence" value="ECO:0007669"/>
    <property type="project" value="UniProtKB-SubCell"/>
</dbReference>
<accession>A0A3Q4HMH5</accession>
<keyword evidence="8" id="KW-0238">DNA-binding</keyword>
<keyword evidence="6" id="KW-0862">Zinc</keyword>
<dbReference type="Proteomes" id="UP000261580">
    <property type="component" value="Unassembled WGS sequence"/>
</dbReference>
<evidence type="ECO:0000256" key="8">
    <source>
        <dbReference type="ARBA" id="ARBA00023125"/>
    </source>
</evidence>
<keyword evidence="3" id="KW-0479">Metal-binding</keyword>
<dbReference type="Ensembl" id="ENSNBRT00000023872.1">
    <property type="protein sequence ID" value="ENSNBRP00000023261.1"/>
    <property type="gene ID" value="ENSNBRG00000017800.1"/>
</dbReference>
<dbReference type="Gene3D" id="3.30.160.60">
    <property type="entry name" value="Classic Zinc Finger"/>
    <property type="match status" value="4"/>
</dbReference>
<dbReference type="PANTHER" id="PTHR24377">
    <property type="entry name" value="IP01015P-RELATED"/>
    <property type="match status" value="1"/>
</dbReference>
<dbReference type="Pfam" id="PF00096">
    <property type="entry name" value="zf-C2H2"/>
    <property type="match status" value="2"/>
</dbReference>
<dbReference type="GeneTree" id="ENSGT01030000234576"/>